<gene>
    <name evidence="1" type="ORF">UF66_0105</name>
</gene>
<name>A0A0M2NZZ5_STACC</name>
<organism evidence="1 2">
    <name type="scientific">Staphylococcus cohnii subsp. cohnii</name>
    <dbReference type="NCBI Taxonomy" id="74704"/>
    <lineage>
        <taxon>Bacteria</taxon>
        <taxon>Bacillati</taxon>
        <taxon>Bacillota</taxon>
        <taxon>Bacilli</taxon>
        <taxon>Bacillales</taxon>
        <taxon>Staphylococcaceae</taxon>
        <taxon>Staphylococcus</taxon>
        <taxon>Staphylococcus cohnii species complex</taxon>
    </lineage>
</organism>
<proteinExistence type="predicted"/>
<dbReference type="Proteomes" id="UP000034455">
    <property type="component" value="Unassembled WGS sequence"/>
</dbReference>
<protein>
    <submittedName>
        <fullName evidence="1">Uncharacterized protein</fullName>
    </submittedName>
</protein>
<evidence type="ECO:0000313" key="2">
    <source>
        <dbReference type="Proteomes" id="UP000034455"/>
    </source>
</evidence>
<accession>A0A0M2NZZ5</accession>
<reference evidence="1 2" key="1">
    <citation type="submission" date="2015-03" db="EMBL/GenBank/DDBJ databases">
        <title>Genome Assembly of Staphylococcus cohnii subsp. cohnii strain G22B2.</title>
        <authorList>
            <person name="Nair G."/>
            <person name="Kaur G."/>
            <person name="Khatri I."/>
            <person name="Singh N.K."/>
            <person name="Sathyabama S."/>
            <person name="Maurya S.K."/>
            <person name="Subramanian S."/>
            <person name="Agrewala J.N."/>
            <person name="Mayilraj S."/>
        </authorList>
    </citation>
    <scope>NUCLEOTIDE SEQUENCE [LARGE SCALE GENOMIC DNA]</scope>
    <source>
        <strain evidence="1 2">G22B2</strain>
    </source>
</reference>
<evidence type="ECO:0000313" key="1">
    <source>
        <dbReference type="EMBL" id="KKI64124.1"/>
    </source>
</evidence>
<dbReference type="AlphaFoldDB" id="A0A0M2NZZ5"/>
<sequence>MILSKLSTAIQILGFNQFLFQFKNGKPLQSVITKFSYYIFQRSIFHHFYVQ</sequence>
<comment type="caution">
    <text evidence="1">The sequence shown here is derived from an EMBL/GenBank/DDBJ whole genome shotgun (WGS) entry which is preliminary data.</text>
</comment>
<dbReference type="EMBL" id="LAKJ01000010">
    <property type="protein sequence ID" value="KKI64124.1"/>
    <property type="molecule type" value="Genomic_DNA"/>
</dbReference>